<keyword evidence="3" id="KW-1278">Translocase</keyword>
<evidence type="ECO:0000256" key="5">
    <source>
        <dbReference type="ARBA" id="ARBA00023136"/>
    </source>
</evidence>
<accession>A0ABT7VVD3</accession>
<dbReference type="PROSITE" id="PS01229">
    <property type="entry name" value="COF_2"/>
    <property type="match status" value="1"/>
</dbReference>
<dbReference type="Gene3D" id="3.40.50.1000">
    <property type="entry name" value="HAD superfamily/HAD-like"/>
    <property type="match status" value="1"/>
</dbReference>
<dbReference type="InterPro" id="IPR023299">
    <property type="entry name" value="ATPase_P-typ_cyto_dom_N"/>
</dbReference>
<proteinExistence type="predicted"/>
<keyword evidence="5" id="KW-0472">Membrane</keyword>
<dbReference type="NCBIfam" id="TIGR01494">
    <property type="entry name" value="ATPase_P-type"/>
    <property type="match status" value="1"/>
</dbReference>
<organism evidence="6 7">
    <name type="scientific">Candidatus Marithioploca araucensis</name>
    <dbReference type="NCBI Taxonomy" id="70273"/>
    <lineage>
        <taxon>Bacteria</taxon>
        <taxon>Pseudomonadati</taxon>
        <taxon>Pseudomonadota</taxon>
        <taxon>Gammaproteobacteria</taxon>
        <taxon>Thiotrichales</taxon>
        <taxon>Thiotrichaceae</taxon>
        <taxon>Candidatus Marithioploca</taxon>
    </lineage>
</organism>
<evidence type="ECO:0000313" key="6">
    <source>
        <dbReference type="EMBL" id="MDM8563526.1"/>
    </source>
</evidence>
<comment type="subcellular location">
    <subcellularLocation>
        <location evidence="1">Membrane</location>
    </subcellularLocation>
</comment>
<feature type="non-terminal residue" evidence="6">
    <location>
        <position position="1"/>
    </location>
</feature>
<keyword evidence="4" id="KW-1133">Transmembrane helix</keyword>
<keyword evidence="2" id="KW-0812">Transmembrane</keyword>
<dbReference type="Gene3D" id="3.40.1110.10">
    <property type="entry name" value="Calcium-transporting ATPase, cytoplasmic domain N"/>
    <property type="match status" value="1"/>
</dbReference>
<dbReference type="InterPro" id="IPR036412">
    <property type="entry name" value="HAD-like_sf"/>
</dbReference>
<dbReference type="SFLD" id="SFLDS00003">
    <property type="entry name" value="Haloacid_Dehalogenase"/>
    <property type="match status" value="1"/>
</dbReference>
<evidence type="ECO:0000313" key="7">
    <source>
        <dbReference type="Proteomes" id="UP001171945"/>
    </source>
</evidence>
<dbReference type="SFLD" id="SFLDG00002">
    <property type="entry name" value="C1.7:_P-type_atpase_like"/>
    <property type="match status" value="1"/>
</dbReference>
<gene>
    <name evidence="6" type="ORF">QUF54_09250</name>
</gene>
<reference evidence="6" key="1">
    <citation type="submission" date="2023-06" db="EMBL/GenBank/DDBJ databases">
        <title>Uncultivated large filamentous bacteria from sulfidic sediments reveal new species and different genomic features in energy metabolism and defense.</title>
        <authorList>
            <person name="Fonseca A."/>
        </authorList>
    </citation>
    <scope>NUCLEOTIDE SEQUENCE</scope>
    <source>
        <strain evidence="6">HSG4</strain>
    </source>
</reference>
<dbReference type="PANTHER" id="PTHR43520">
    <property type="entry name" value="ATP7, ISOFORM B"/>
    <property type="match status" value="1"/>
</dbReference>
<dbReference type="InterPro" id="IPR018303">
    <property type="entry name" value="ATPase_P-typ_P_site"/>
</dbReference>
<dbReference type="InterPro" id="IPR023214">
    <property type="entry name" value="HAD_sf"/>
</dbReference>
<protein>
    <submittedName>
        <fullName evidence="6">HAD-IC family P-type ATPase</fullName>
    </submittedName>
</protein>
<dbReference type="PRINTS" id="PR00119">
    <property type="entry name" value="CATATPASE"/>
</dbReference>
<dbReference type="Proteomes" id="UP001171945">
    <property type="component" value="Unassembled WGS sequence"/>
</dbReference>
<keyword evidence="7" id="KW-1185">Reference proteome</keyword>
<dbReference type="InterPro" id="IPR001757">
    <property type="entry name" value="P_typ_ATPase"/>
</dbReference>
<dbReference type="SUPFAM" id="SSF56784">
    <property type="entry name" value="HAD-like"/>
    <property type="match status" value="1"/>
</dbReference>
<name>A0ABT7VVD3_9GAMM</name>
<dbReference type="EMBL" id="JAUCGM010000694">
    <property type="protein sequence ID" value="MDM8563526.1"/>
    <property type="molecule type" value="Genomic_DNA"/>
</dbReference>
<dbReference type="PROSITE" id="PS00154">
    <property type="entry name" value="ATPASE_E1_E2"/>
    <property type="match status" value="1"/>
</dbReference>
<evidence type="ECO:0000256" key="3">
    <source>
        <dbReference type="ARBA" id="ARBA00022967"/>
    </source>
</evidence>
<dbReference type="InterPro" id="IPR044492">
    <property type="entry name" value="P_typ_ATPase_HD_dom"/>
</dbReference>
<evidence type="ECO:0000256" key="2">
    <source>
        <dbReference type="ARBA" id="ARBA00022692"/>
    </source>
</evidence>
<dbReference type="PANTHER" id="PTHR43520:SF8">
    <property type="entry name" value="P-TYPE CU(+) TRANSPORTER"/>
    <property type="match status" value="1"/>
</dbReference>
<sequence length="369" mass="39894">SAIAVLCNSFGNNITLLTSFGTFNHLTLASKQGILVKDGRALEMLNTVDTVLFDKTGTLTKEQPEIGKIVVCDEYGEEQVLMYAAAAERKLTHPIAKAILQKAKESELTLPNIEDSQYQIGYGITVNIENKLIRVGSGRFMQMTGFVLPKKIEEAMAYFHSQGHSLVMVAVNQKIIGAIEIQAAIRPEVKQIINELRQRGIKQIAIVSGDHKHPTQKLAKCLDIDDYFYDVLPENKAQIVEQLQQEGKVVCFIGDGINDSIAMKKANVSISLRGASSIATDIAQVILMDGSLSHLDQVFDISTGLDQNLHNSFAITLVSGAINIGGVFFSHFGIIPAIIINNGGFFVGLGNAMSPSHAVSQGEPIGGGE</sequence>
<evidence type="ECO:0000256" key="4">
    <source>
        <dbReference type="ARBA" id="ARBA00022989"/>
    </source>
</evidence>
<dbReference type="SFLD" id="SFLDF00027">
    <property type="entry name" value="p-type_atpase"/>
    <property type="match status" value="1"/>
</dbReference>
<comment type="caution">
    <text evidence="6">The sequence shown here is derived from an EMBL/GenBank/DDBJ whole genome shotgun (WGS) entry which is preliminary data.</text>
</comment>
<evidence type="ECO:0000256" key="1">
    <source>
        <dbReference type="ARBA" id="ARBA00004370"/>
    </source>
</evidence>
<dbReference type="Pfam" id="PF00702">
    <property type="entry name" value="Hydrolase"/>
    <property type="match status" value="1"/>
</dbReference>